<feature type="non-terminal residue" evidence="2">
    <location>
        <position position="188"/>
    </location>
</feature>
<sequence>MIPLLKQGEKFIELDVGMDQDIDATITDLELAEVDNLVLETEGLEMTENMRDENMFDADNDDLLGDSPDFDAEKIEAITQLSPANAVHQEAAPGDQQLIPAKKTACLHDPVQESLPGTYVPKGLLKKRTPRSPDIKGAQASKKLQTLNNRASPKKKTISGKIQTSSSTMVPRIGVFPSASRKKSVSLS</sequence>
<evidence type="ECO:0000256" key="1">
    <source>
        <dbReference type="SAM" id="MobiDB-lite"/>
    </source>
</evidence>
<dbReference type="AlphaFoldDB" id="A0A3P6CY24"/>
<evidence type="ECO:0000313" key="2">
    <source>
        <dbReference type="EMBL" id="VDD23543.1"/>
    </source>
</evidence>
<name>A0A3P6CY24_BRAOL</name>
<gene>
    <name evidence="2" type="ORF">BOLC2T09535H</name>
</gene>
<accession>A0A3P6CY24</accession>
<reference evidence="2" key="1">
    <citation type="submission" date="2018-11" db="EMBL/GenBank/DDBJ databases">
        <authorList>
            <consortium name="Genoscope - CEA"/>
            <person name="William W."/>
        </authorList>
    </citation>
    <scope>NUCLEOTIDE SEQUENCE</scope>
</reference>
<feature type="region of interest" description="Disordered" evidence="1">
    <location>
        <begin position="117"/>
        <end position="188"/>
    </location>
</feature>
<feature type="compositionally biased region" description="Polar residues" evidence="1">
    <location>
        <begin position="142"/>
        <end position="151"/>
    </location>
</feature>
<organism evidence="2">
    <name type="scientific">Brassica oleracea</name>
    <name type="common">Wild cabbage</name>
    <dbReference type="NCBI Taxonomy" id="3712"/>
    <lineage>
        <taxon>Eukaryota</taxon>
        <taxon>Viridiplantae</taxon>
        <taxon>Streptophyta</taxon>
        <taxon>Embryophyta</taxon>
        <taxon>Tracheophyta</taxon>
        <taxon>Spermatophyta</taxon>
        <taxon>Magnoliopsida</taxon>
        <taxon>eudicotyledons</taxon>
        <taxon>Gunneridae</taxon>
        <taxon>Pentapetalae</taxon>
        <taxon>rosids</taxon>
        <taxon>malvids</taxon>
        <taxon>Brassicales</taxon>
        <taxon>Brassicaceae</taxon>
        <taxon>Brassiceae</taxon>
        <taxon>Brassica</taxon>
    </lineage>
</organism>
<protein>
    <submittedName>
        <fullName evidence="2">Uncharacterized protein</fullName>
    </submittedName>
</protein>
<feature type="compositionally biased region" description="Polar residues" evidence="1">
    <location>
        <begin position="160"/>
        <end position="169"/>
    </location>
</feature>
<proteinExistence type="predicted"/>
<dbReference type="EMBL" id="LR031874">
    <property type="protein sequence ID" value="VDD23543.1"/>
    <property type="molecule type" value="Genomic_DNA"/>
</dbReference>